<evidence type="ECO:0000313" key="3">
    <source>
        <dbReference type="EMBL" id="GLK79243.1"/>
    </source>
</evidence>
<dbReference type="InterPro" id="IPR036812">
    <property type="entry name" value="NAD(P)_OxRdtase_dom_sf"/>
</dbReference>
<reference evidence="3" key="1">
    <citation type="journal article" date="2014" name="Int. J. Syst. Evol. Microbiol.">
        <title>Complete genome sequence of Corynebacterium casei LMG S-19264T (=DSM 44701T), isolated from a smear-ripened cheese.</title>
        <authorList>
            <consortium name="US DOE Joint Genome Institute (JGI-PGF)"/>
            <person name="Walter F."/>
            <person name="Albersmeier A."/>
            <person name="Kalinowski J."/>
            <person name="Ruckert C."/>
        </authorList>
    </citation>
    <scope>NUCLEOTIDE SEQUENCE</scope>
    <source>
        <strain evidence="3">VKM B-2748</strain>
    </source>
</reference>
<reference evidence="3" key="2">
    <citation type="submission" date="2023-01" db="EMBL/GenBank/DDBJ databases">
        <authorList>
            <person name="Sun Q."/>
            <person name="Evtushenko L."/>
        </authorList>
    </citation>
    <scope>NUCLEOTIDE SEQUENCE</scope>
    <source>
        <strain evidence="3">VKM B-2748</strain>
    </source>
</reference>
<dbReference type="AlphaFoldDB" id="A0A9W6N698"/>
<gene>
    <name evidence="3" type="ORF">GCM10008174_09840</name>
</gene>
<dbReference type="PANTHER" id="PTHR43312:SF1">
    <property type="entry name" value="NADP-DEPENDENT OXIDOREDUCTASE DOMAIN-CONTAINING PROTEIN"/>
    <property type="match status" value="1"/>
</dbReference>
<keyword evidence="1" id="KW-0732">Signal</keyword>
<dbReference type="InterPro" id="IPR053135">
    <property type="entry name" value="AKR2_Oxidoreductase"/>
</dbReference>
<name>A0A9W6N698_9HYPH</name>
<dbReference type="EMBL" id="BSFL01000001">
    <property type="protein sequence ID" value="GLK79243.1"/>
    <property type="molecule type" value="Genomic_DNA"/>
</dbReference>
<accession>A0A9W6N698</accession>
<feature type="signal peptide" evidence="1">
    <location>
        <begin position="1"/>
        <end position="39"/>
    </location>
</feature>
<dbReference type="Proteomes" id="UP001143309">
    <property type="component" value="Unassembled WGS sequence"/>
</dbReference>
<dbReference type="Gene3D" id="3.20.20.100">
    <property type="entry name" value="NADP-dependent oxidoreductase domain"/>
    <property type="match status" value="1"/>
</dbReference>
<dbReference type="InterPro" id="IPR006311">
    <property type="entry name" value="TAT_signal"/>
</dbReference>
<dbReference type="InterPro" id="IPR023210">
    <property type="entry name" value="NADP_OxRdtase_dom"/>
</dbReference>
<keyword evidence="4" id="KW-1185">Reference proteome</keyword>
<organism evidence="3 4">
    <name type="scientific">Methylopila turkensis</name>
    <dbReference type="NCBI Taxonomy" id="1437816"/>
    <lineage>
        <taxon>Bacteria</taxon>
        <taxon>Pseudomonadati</taxon>
        <taxon>Pseudomonadota</taxon>
        <taxon>Alphaproteobacteria</taxon>
        <taxon>Hyphomicrobiales</taxon>
        <taxon>Methylopilaceae</taxon>
        <taxon>Methylopila</taxon>
    </lineage>
</organism>
<evidence type="ECO:0000259" key="2">
    <source>
        <dbReference type="Pfam" id="PF00248"/>
    </source>
</evidence>
<dbReference type="PANTHER" id="PTHR43312">
    <property type="entry name" value="D-THREO-ALDOSE 1-DEHYDROGENASE"/>
    <property type="match status" value="1"/>
</dbReference>
<dbReference type="SUPFAM" id="SSF51430">
    <property type="entry name" value="NAD(P)-linked oxidoreductase"/>
    <property type="match status" value="1"/>
</dbReference>
<dbReference type="CDD" id="cd19095">
    <property type="entry name" value="AKR_PA4992-like"/>
    <property type="match status" value="1"/>
</dbReference>
<dbReference type="PROSITE" id="PS51318">
    <property type="entry name" value="TAT"/>
    <property type="match status" value="1"/>
</dbReference>
<feature type="domain" description="NADP-dependent oxidoreductase" evidence="2">
    <location>
        <begin position="61"/>
        <end position="312"/>
    </location>
</feature>
<comment type="caution">
    <text evidence="3">The sequence shown here is derived from an EMBL/GenBank/DDBJ whole genome shotgun (WGS) entry which is preliminary data.</text>
</comment>
<evidence type="ECO:0000256" key="1">
    <source>
        <dbReference type="SAM" id="SignalP"/>
    </source>
</evidence>
<proteinExistence type="predicted"/>
<protein>
    <submittedName>
        <fullName evidence="3">Oxidoreductase</fullName>
    </submittedName>
</protein>
<sequence>MAPRPLAPNRRAFLGGSAAALAAATVVTPAALTASPAAAQSAAGPALTRRIPSSGEEIPAVGLGTFLAFDLTPGQKREHLFEVTKRFWEAGGRVVDTSPLYGTGEITTGDALIAIGANQQAFVANKLWSTGEFLADDSHAVRSLDQSLGRLWRDKIDLMQCHSLVNAEVMIPLMQAWKKEGRIRYVGATHYENPHHAVLASWIARGKLDVVQVNYSIFNRAAEETVLKEAEARGCAVLVNMPFEKARLFKAVEGQPLPAFASEIGAATWAAFFLKWVLGHPAVTCVIPATSDPEHASENMAALRGPLPDAAMRARMARHMETIPAFAEIGKQPWYPGKRYPGLIARAQAAIRARG</sequence>
<dbReference type="RefSeq" id="WP_271199709.1">
    <property type="nucleotide sequence ID" value="NZ_BSFL01000001.1"/>
</dbReference>
<evidence type="ECO:0000313" key="4">
    <source>
        <dbReference type="Proteomes" id="UP001143309"/>
    </source>
</evidence>
<feature type="chain" id="PRO_5040834896" evidence="1">
    <location>
        <begin position="40"/>
        <end position="355"/>
    </location>
</feature>
<dbReference type="Pfam" id="PF00248">
    <property type="entry name" value="Aldo_ket_red"/>
    <property type="match status" value="1"/>
</dbReference>